<dbReference type="RefSeq" id="WP_091481002.1">
    <property type="nucleotide sequence ID" value="NZ_FOTR01000001.1"/>
</dbReference>
<dbReference type="EMBL" id="FOTR01000001">
    <property type="protein sequence ID" value="SFL45709.1"/>
    <property type="molecule type" value="Genomic_DNA"/>
</dbReference>
<evidence type="ECO:0000313" key="4">
    <source>
        <dbReference type="EMBL" id="SFL45709.1"/>
    </source>
</evidence>
<dbReference type="Proteomes" id="UP000198565">
    <property type="component" value="Unassembled WGS sequence"/>
</dbReference>
<reference evidence="5" key="1">
    <citation type="submission" date="2016-10" db="EMBL/GenBank/DDBJ databases">
        <authorList>
            <person name="Varghese N."/>
            <person name="Submissions S."/>
        </authorList>
    </citation>
    <scope>NUCLEOTIDE SEQUENCE [LARGE SCALE GENOMIC DNA]</scope>
    <source>
        <strain evidence="5">CGMCC 1.4250</strain>
    </source>
</reference>
<name>A0A1I4HU30_9BACI</name>
<evidence type="ECO:0000313" key="5">
    <source>
        <dbReference type="Proteomes" id="UP000198565"/>
    </source>
</evidence>
<keyword evidence="1" id="KW-0378">Hydrolase</keyword>
<dbReference type="InterPro" id="IPR013529">
    <property type="entry name" value="Glyco_hydro_42_N"/>
</dbReference>
<keyword evidence="5" id="KW-1185">Reference proteome</keyword>
<dbReference type="SUPFAM" id="SSF51445">
    <property type="entry name" value="(Trans)glycosidases"/>
    <property type="match status" value="1"/>
</dbReference>
<sequence>MTKTLIFYDEKFPYEGTRPSQEWLDQMRDQYEVVDANHLSEALANHDFSSYVHLHGPYFPKEAWPSLFAFFRQGHGLLHIGGAPFRNPVNQSKQGDWQIERTQTAYHRQLQIHEILPVDPEPITKLTADRKLPVFEGKESLFSIEPTHNLILHVTRYRDRPEENGSSGPMDAHVYPLLKGISKADREVAAPAVLLENTKGSFAGGRWLFINQTVSDHFWQNGGLDAISEWAAFIGEGVTEIWVKPNYATYEPGDRATITIQTEKIGRNEQLPKEWQFDITLMHESEIVWTANDNLTATAELQFLRIPVNIAIQKGQYQLECLATSKSGEKRIYTQGFWGNDPDLLQQGSVMEAGRDYFWKDGRPFPIVGQTYMTSDVARKFIFMPNVAAWDQDMATMKDAGINLIRTGLWTGWRHMMFIDGQASEEVLRAIDAFLLTAKKYDMEVTFNFFAFTPIAFEGENPYLDPRSVKAQKRFISALVSRHATTTNVQWDLINEPSMFDPKRYFQGPRSAQDRFEHAAFLKWLKKRHESITILQERWDMTPRELPDFESVALPEQEEINFDIQDMKQPKQGLRWLDYTLFTMEMHNQWAKELSATIKSINEKQLVTVGQDEALSSQRPTPFFYEEAVDYTTVHSWWLMDQLVWDGIFTKAPYKPNLIQETGIMYVETADSKAKRSEKELRNILERKYAYAFSTGGAGAVQWLWNTNFYMDNTNESNIGALRADGTQKPEADVSYDFGKFIGEIRDLFVDRQLEEVTVVFPYSNDFSNRKFAFDATSKLTRVLAYQMNVPFRAMGEYHLQAIEEQPPKLLIVPSAHNFSKEAADKIFQYVEKTGATLLWTGPIGLDAYWEHSRKLTDQLGEYELSNVLREELVTIDGVNYPVSFGDRRIGEVNKEIIAGKDDASLIEVEMGKGTLLWCPLPVELNEGTDVLAALYQKAISQAGIEAELEWIEGGDLPGVYGRKLTFRDGYLYTFVSEYAVDTNIKVKDTVTGQVFQFTLEKERSVLFATDKQGNIKASYRDQEIASQN</sequence>
<dbReference type="OrthoDB" id="2698423at2"/>
<dbReference type="AlphaFoldDB" id="A0A1I4HU30"/>
<dbReference type="GO" id="GO:0009341">
    <property type="term" value="C:beta-galactosidase complex"/>
    <property type="evidence" value="ECO:0007669"/>
    <property type="project" value="InterPro"/>
</dbReference>
<dbReference type="GO" id="GO:0004565">
    <property type="term" value="F:beta-galactosidase activity"/>
    <property type="evidence" value="ECO:0007669"/>
    <property type="project" value="InterPro"/>
</dbReference>
<dbReference type="Gene3D" id="3.40.50.880">
    <property type="match status" value="1"/>
</dbReference>
<keyword evidence="2" id="KW-0326">Glycosidase</keyword>
<feature type="domain" description="Glycoside hydrolase family 42 N-terminal" evidence="3">
    <location>
        <begin position="518"/>
        <end position="637"/>
    </location>
</feature>
<organism evidence="4 5">
    <name type="scientific">Gracilibacillus orientalis</name>
    <dbReference type="NCBI Taxonomy" id="334253"/>
    <lineage>
        <taxon>Bacteria</taxon>
        <taxon>Bacillati</taxon>
        <taxon>Bacillota</taxon>
        <taxon>Bacilli</taxon>
        <taxon>Bacillales</taxon>
        <taxon>Bacillaceae</taxon>
        <taxon>Gracilibacillus</taxon>
    </lineage>
</organism>
<dbReference type="InterPro" id="IPR029062">
    <property type="entry name" value="Class_I_gatase-like"/>
</dbReference>
<dbReference type="Pfam" id="PF02449">
    <property type="entry name" value="Glyco_hydro_42"/>
    <property type="match status" value="1"/>
</dbReference>
<protein>
    <submittedName>
        <fullName evidence="4">Beta-galactosidase</fullName>
    </submittedName>
</protein>
<accession>A0A1I4HU30</accession>
<dbReference type="Gene3D" id="3.20.20.80">
    <property type="entry name" value="Glycosidases"/>
    <property type="match status" value="1"/>
</dbReference>
<evidence type="ECO:0000256" key="1">
    <source>
        <dbReference type="ARBA" id="ARBA00022801"/>
    </source>
</evidence>
<dbReference type="InterPro" id="IPR017853">
    <property type="entry name" value="GH"/>
</dbReference>
<evidence type="ECO:0000259" key="3">
    <source>
        <dbReference type="Pfam" id="PF02449"/>
    </source>
</evidence>
<gene>
    <name evidence="4" type="ORF">SAMN04487943_101649</name>
</gene>
<dbReference type="STRING" id="334253.SAMN04487943_101649"/>
<evidence type="ECO:0000256" key="2">
    <source>
        <dbReference type="ARBA" id="ARBA00023295"/>
    </source>
</evidence>
<proteinExistence type="predicted"/>
<dbReference type="GO" id="GO:0005975">
    <property type="term" value="P:carbohydrate metabolic process"/>
    <property type="evidence" value="ECO:0007669"/>
    <property type="project" value="InterPro"/>
</dbReference>